<dbReference type="OrthoDB" id="5061070at2759"/>
<dbReference type="InterPro" id="IPR027417">
    <property type="entry name" value="P-loop_NTPase"/>
</dbReference>
<evidence type="ECO:0000313" key="6">
    <source>
        <dbReference type="Proteomes" id="UP000249056"/>
    </source>
</evidence>
<protein>
    <recommendedName>
        <fullName evidence="4">GED domain-containing protein</fullName>
    </recommendedName>
</protein>
<feature type="domain" description="GED" evidence="4">
    <location>
        <begin position="766"/>
        <end position="849"/>
    </location>
</feature>
<dbReference type="GO" id="GO:0005886">
    <property type="term" value="C:plasma membrane"/>
    <property type="evidence" value="ECO:0007669"/>
    <property type="project" value="TreeGrafter"/>
</dbReference>
<evidence type="ECO:0000256" key="2">
    <source>
        <dbReference type="ARBA" id="ARBA00023134"/>
    </source>
</evidence>
<dbReference type="SUPFAM" id="SSF52540">
    <property type="entry name" value="P-loop containing nucleoside triphosphate hydrolases"/>
    <property type="match status" value="1"/>
</dbReference>
<dbReference type="GO" id="GO:0005525">
    <property type="term" value="F:GTP binding"/>
    <property type="evidence" value="ECO:0007669"/>
    <property type="project" value="InterPro"/>
</dbReference>
<gene>
    <name evidence="5" type="ORF">DID88_008068</name>
</gene>
<feature type="compositionally biased region" description="Polar residues" evidence="3">
    <location>
        <begin position="76"/>
        <end position="85"/>
    </location>
</feature>
<evidence type="ECO:0000256" key="3">
    <source>
        <dbReference type="SAM" id="MobiDB-lite"/>
    </source>
</evidence>
<dbReference type="InterPro" id="IPR045063">
    <property type="entry name" value="Dynamin_N"/>
</dbReference>
<dbReference type="Gene3D" id="3.40.50.300">
    <property type="entry name" value="P-loop containing nucleotide triphosphate hydrolases"/>
    <property type="match status" value="1"/>
</dbReference>
<keyword evidence="1" id="KW-0547">Nucleotide-binding</keyword>
<evidence type="ECO:0000256" key="1">
    <source>
        <dbReference type="ARBA" id="ARBA00022741"/>
    </source>
</evidence>
<dbReference type="EMBL" id="QKRW01000004">
    <property type="protein sequence ID" value="RAL67305.1"/>
    <property type="molecule type" value="Genomic_DNA"/>
</dbReference>
<dbReference type="InterPro" id="IPR000375">
    <property type="entry name" value="Dynamin_stalk"/>
</dbReference>
<dbReference type="PANTHER" id="PTHR11566">
    <property type="entry name" value="DYNAMIN"/>
    <property type="match status" value="1"/>
</dbReference>
<evidence type="ECO:0000313" key="5">
    <source>
        <dbReference type="EMBL" id="RAL67305.1"/>
    </source>
</evidence>
<dbReference type="Pfam" id="PF01031">
    <property type="entry name" value="Dynamin_M"/>
    <property type="match status" value="1"/>
</dbReference>
<accession>A0A395J464</accession>
<dbReference type="GO" id="GO:0008017">
    <property type="term" value="F:microtubule binding"/>
    <property type="evidence" value="ECO:0007669"/>
    <property type="project" value="TreeGrafter"/>
</dbReference>
<dbReference type="PROSITE" id="PS51388">
    <property type="entry name" value="GED"/>
    <property type="match status" value="1"/>
</dbReference>
<dbReference type="Pfam" id="PF00350">
    <property type="entry name" value="Dynamin_N"/>
    <property type="match status" value="1"/>
</dbReference>
<dbReference type="GO" id="GO:0031623">
    <property type="term" value="P:receptor internalization"/>
    <property type="evidence" value="ECO:0007669"/>
    <property type="project" value="TreeGrafter"/>
</dbReference>
<dbReference type="InterPro" id="IPR001401">
    <property type="entry name" value="Dynamin_GTPase"/>
</dbReference>
<reference evidence="5 6" key="1">
    <citation type="submission" date="2018-06" db="EMBL/GenBank/DDBJ databases">
        <title>Genome Sequence of the Brown Rot Fungal Pathogen Monilinia fructigena.</title>
        <authorList>
            <person name="Landi L."/>
            <person name="De Miccolis Angelini R.M."/>
            <person name="Pollastro S."/>
            <person name="Abate D."/>
            <person name="Faretra F."/>
            <person name="Romanazzi G."/>
        </authorList>
    </citation>
    <scope>NUCLEOTIDE SEQUENCE [LARGE SCALE GENOMIC DNA]</scope>
    <source>
        <strain evidence="5 6">Mfrg269</strain>
    </source>
</reference>
<dbReference type="SMART" id="SM00053">
    <property type="entry name" value="DYNc"/>
    <property type="match status" value="1"/>
</dbReference>
<dbReference type="InterPro" id="IPR020850">
    <property type="entry name" value="GED_dom"/>
</dbReference>
<dbReference type="GO" id="GO:0005874">
    <property type="term" value="C:microtubule"/>
    <property type="evidence" value="ECO:0007669"/>
    <property type="project" value="TreeGrafter"/>
</dbReference>
<keyword evidence="2" id="KW-0342">GTP-binding</keyword>
<dbReference type="InterPro" id="IPR022812">
    <property type="entry name" value="Dynamin"/>
</dbReference>
<proteinExistence type="predicted"/>
<feature type="region of interest" description="Disordered" evidence="3">
    <location>
        <begin position="74"/>
        <end position="99"/>
    </location>
</feature>
<keyword evidence="6" id="KW-1185">Reference proteome</keyword>
<dbReference type="GO" id="GO:0005737">
    <property type="term" value="C:cytoplasm"/>
    <property type="evidence" value="ECO:0007669"/>
    <property type="project" value="TreeGrafter"/>
</dbReference>
<dbReference type="PRINTS" id="PR00195">
    <property type="entry name" value="DYNAMIN"/>
</dbReference>
<comment type="caution">
    <text evidence="5">The sequence shown here is derived from an EMBL/GenBank/DDBJ whole genome shotgun (WGS) entry which is preliminary data.</text>
</comment>
<name>A0A395J464_9HELO</name>
<evidence type="ECO:0000259" key="4">
    <source>
        <dbReference type="PROSITE" id="PS51388"/>
    </source>
</evidence>
<dbReference type="PANTHER" id="PTHR11566:SF131">
    <property type="entry name" value="GTPASE, PUTATIVE (AFU_ORTHOLOGUE AFUA_6G07630)-RELATED"/>
    <property type="match status" value="1"/>
</dbReference>
<sequence>MGSRITKNQKDEIILTGGRLKTFAHTQVPISPCTFKQEVLHESKTQTSQGAEEYHLSSNPHYHIHLEEYHRAQYHESVSSHPSRNTSKESDSRNTTPSLDSIAGLHIMAQDPQILIEALSELADHDVEHVVDLPRIIVVGDQSVGKSTLITLLSGVDLPKKSGCCTRCPANIVTKAGDTWSCTISLHQKYGYRTPKSPIKDRDVTKNNQFPPWFRQEQVIKEFIKITDKAKLSEAMEWAQIALLNHNQDYEQFIPGKGQRYLDKNPATVAEFTPNFVKVELTAPKLLTLSFFDLPGIISNTPTVDQRYLIKVFENIAKSYIQSLNTLIIFAMTMQVEAVLSRAKSLIEEERATDRCMGVLTKPDIIVEKDGNNDWEKILSGDEHHLGHGWRVTKQPGPESKAGEQGYQIQAGKDEKEFFTTSELWSGKWKKFEKLCGISRIQSKIPRLLAESIGESLPDIKVRIANRKNVIIKELKGLPELPNQNVQLHVARLLRNLSQDFQKIMSSQHNSSDTTLHGEWTKLSRQFHELILHNKPKITLSDPSDILKVEIISLDDDEGDDNHVPVPGGHIQIVPVSESNEKHTHSQIATDKDLAPATPLNSMVELETPISRIPEQKAKPRSNPFTDTIFENHAHYGKGFTTIGKIRRKIENHTYMGLPDMVNAPVYEYFCEKTGDALDALYKLETYSPFTTNQEDIQKRKEDEKSDLKRIRHRVRAIRFVEKEIYCNPKKMKTKPAETDLYLQEKKKIVEQVTPEQLGKDSFQNEIDVAAYIRGYYIVAASRYIGSVCLSINNRLFRYVKENIEDLLENQLGNNNPATGVARCQQLMEENDEVGARRRKLQTELKKTR</sequence>
<dbReference type="GO" id="GO:0003924">
    <property type="term" value="F:GTPase activity"/>
    <property type="evidence" value="ECO:0007669"/>
    <property type="project" value="InterPro"/>
</dbReference>
<dbReference type="Proteomes" id="UP000249056">
    <property type="component" value="Unassembled WGS sequence"/>
</dbReference>
<dbReference type="AlphaFoldDB" id="A0A395J464"/>
<organism evidence="5 6">
    <name type="scientific">Monilinia fructigena</name>
    <dbReference type="NCBI Taxonomy" id="38457"/>
    <lineage>
        <taxon>Eukaryota</taxon>
        <taxon>Fungi</taxon>
        <taxon>Dikarya</taxon>
        <taxon>Ascomycota</taxon>
        <taxon>Pezizomycotina</taxon>
        <taxon>Leotiomycetes</taxon>
        <taxon>Helotiales</taxon>
        <taxon>Sclerotiniaceae</taxon>
        <taxon>Monilinia</taxon>
    </lineage>
</organism>